<dbReference type="EMBL" id="BKCJ011884584">
    <property type="protein sequence ID" value="GFD60922.1"/>
    <property type="molecule type" value="Genomic_DNA"/>
</dbReference>
<protein>
    <submittedName>
        <fullName evidence="1">Uncharacterized protein</fullName>
    </submittedName>
</protein>
<proteinExistence type="predicted"/>
<evidence type="ECO:0000313" key="1">
    <source>
        <dbReference type="EMBL" id="GFD60922.1"/>
    </source>
</evidence>
<sequence length="77" mass="7809">NKPSSAYAFATGAVGDEAPTPFANFGGGAALPANPIALQLADTPSYFIADPPVIPWALYAITGNWNATGAPTTVYVP</sequence>
<accession>A0A699XLN0</accession>
<gene>
    <name evidence="1" type="ORF">Tci_932891</name>
</gene>
<feature type="non-terminal residue" evidence="1">
    <location>
        <position position="1"/>
    </location>
</feature>
<reference evidence="1" key="1">
    <citation type="journal article" date="2019" name="Sci. Rep.">
        <title>Draft genome of Tanacetum cinerariifolium, the natural source of mosquito coil.</title>
        <authorList>
            <person name="Yamashiro T."/>
            <person name="Shiraishi A."/>
            <person name="Satake H."/>
            <person name="Nakayama K."/>
        </authorList>
    </citation>
    <scope>NUCLEOTIDE SEQUENCE</scope>
</reference>
<dbReference type="AlphaFoldDB" id="A0A699XLN0"/>
<organism evidence="1">
    <name type="scientific">Tanacetum cinerariifolium</name>
    <name type="common">Dalmatian daisy</name>
    <name type="synonym">Chrysanthemum cinerariifolium</name>
    <dbReference type="NCBI Taxonomy" id="118510"/>
    <lineage>
        <taxon>Eukaryota</taxon>
        <taxon>Viridiplantae</taxon>
        <taxon>Streptophyta</taxon>
        <taxon>Embryophyta</taxon>
        <taxon>Tracheophyta</taxon>
        <taxon>Spermatophyta</taxon>
        <taxon>Magnoliopsida</taxon>
        <taxon>eudicotyledons</taxon>
        <taxon>Gunneridae</taxon>
        <taxon>Pentapetalae</taxon>
        <taxon>asterids</taxon>
        <taxon>campanulids</taxon>
        <taxon>Asterales</taxon>
        <taxon>Asteraceae</taxon>
        <taxon>Asteroideae</taxon>
        <taxon>Anthemideae</taxon>
        <taxon>Anthemidinae</taxon>
        <taxon>Tanacetum</taxon>
    </lineage>
</organism>
<feature type="non-terminal residue" evidence="1">
    <location>
        <position position="77"/>
    </location>
</feature>
<name>A0A699XLN0_TANCI</name>
<comment type="caution">
    <text evidence="1">The sequence shown here is derived from an EMBL/GenBank/DDBJ whole genome shotgun (WGS) entry which is preliminary data.</text>
</comment>